<accession>A0A087TQQ5</accession>
<evidence type="ECO:0000313" key="1">
    <source>
        <dbReference type="EMBL" id="KFM67444.1"/>
    </source>
</evidence>
<evidence type="ECO:0000313" key="2">
    <source>
        <dbReference type="Proteomes" id="UP000054359"/>
    </source>
</evidence>
<gene>
    <name evidence="1" type="ORF">X975_00774</name>
</gene>
<proteinExistence type="predicted"/>
<dbReference type="Proteomes" id="UP000054359">
    <property type="component" value="Unassembled WGS sequence"/>
</dbReference>
<dbReference type="EMBL" id="KK116326">
    <property type="protein sequence ID" value="KFM67444.1"/>
    <property type="molecule type" value="Genomic_DNA"/>
</dbReference>
<reference evidence="1 2" key="1">
    <citation type="submission" date="2013-11" db="EMBL/GenBank/DDBJ databases">
        <title>Genome sequencing of Stegodyphus mimosarum.</title>
        <authorList>
            <person name="Bechsgaard J."/>
        </authorList>
    </citation>
    <scope>NUCLEOTIDE SEQUENCE [LARGE SCALE GENOMIC DNA]</scope>
</reference>
<sequence>MYVLRLRIRILLIVKMLGYVKQKGNMFIVLELLNRKGLHMMVEYSN</sequence>
<protein>
    <submittedName>
        <fullName evidence="1">Uncharacterized protein</fullName>
    </submittedName>
</protein>
<keyword evidence="2" id="KW-1185">Reference proteome</keyword>
<feature type="non-terminal residue" evidence="1">
    <location>
        <position position="46"/>
    </location>
</feature>
<name>A0A087TQQ5_STEMI</name>
<dbReference type="AlphaFoldDB" id="A0A087TQQ5"/>
<organism evidence="1 2">
    <name type="scientific">Stegodyphus mimosarum</name>
    <name type="common">African social velvet spider</name>
    <dbReference type="NCBI Taxonomy" id="407821"/>
    <lineage>
        <taxon>Eukaryota</taxon>
        <taxon>Metazoa</taxon>
        <taxon>Ecdysozoa</taxon>
        <taxon>Arthropoda</taxon>
        <taxon>Chelicerata</taxon>
        <taxon>Arachnida</taxon>
        <taxon>Araneae</taxon>
        <taxon>Araneomorphae</taxon>
        <taxon>Entelegynae</taxon>
        <taxon>Eresoidea</taxon>
        <taxon>Eresidae</taxon>
        <taxon>Stegodyphus</taxon>
    </lineage>
</organism>